<dbReference type="Pfam" id="PF00892">
    <property type="entry name" value="EamA"/>
    <property type="match status" value="2"/>
</dbReference>
<dbReference type="EMBL" id="JAACAK010000096">
    <property type="protein sequence ID" value="NIR75841.1"/>
    <property type="molecule type" value="Genomic_DNA"/>
</dbReference>
<feature type="transmembrane region" description="Helical" evidence="7">
    <location>
        <begin position="118"/>
        <end position="136"/>
    </location>
</feature>
<feature type="transmembrane region" description="Helical" evidence="7">
    <location>
        <begin position="148"/>
        <end position="166"/>
    </location>
</feature>
<protein>
    <submittedName>
        <fullName evidence="9">EamA family transporter</fullName>
    </submittedName>
</protein>
<keyword evidence="4 7" id="KW-1133">Transmembrane helix</keyword>
<keyword evidence="3 7" id="KW-0812">Transmembrane</keyword>
<dbReference type="InterPro" id="IPR037185">
    <property type="entry name" value="EmrE-like"/>
</dbReference>
<comment type="similarity">
    <text evidence="2">Belongs to the EamA transporter family.</text>
</comment>
<organism evidence="9 10">
    <name type="scientific">Candidatus Kutchimonas denitrificans</name>
    <dbReference type="NCBI Taxonomy" id="3056748"/>
    <lineage>
        <taxon>Bacteria</taxon>
        <taxon>Pseudomonadati</taxon>
        <taxon>Gemmatimonadota</taxon>
        <taxon>Gemmatimonadia</taxon>
        <taxon>Candidatus Palauibacterales</taxon>
        <taxon>Candidatus Palauibacteraceae</taxon>
        <taxon>Candidatus Kutchimonas</taxon>
    </lineage>
</organism>
<feature type="region of interest" description="Disordered" evidence="6">
    <location>
        <begin position="295"/>
        <end position="317"/>
    </location>
</feature>
<feature type="transmembrane region" description="Helical" evidence="7">
    <location>
        <begin position="64"/>
        <end position="83"/>
    </location>
</feature>
<evidence type="ECO:0000256" key="3">
    <source>
        <dbReference type="ARBA" id="ARBA00022692"/>
    </source>
</evidence>
<evidence type="ECO:0000256" key="7">
    <source>
        <dbReference type="SAM" id="Phobius"/>
    </source>
</evidence>
<evidence type="ECO:0000313" key="10">
    <source>
        <dbReference type="Proteomes" id="UP000702544"/>
    </source>
</evidence>
<dbReference type="AlphaFoldDB" id="A0AAE5C9U2"/>
<evidence type="ECO:0000256" key="6">
    <source>
        <dbReference type="SAM" id="MobiDB-lite"/>
    </source>
</evidence>
<evidence type="ECO:0000313" key="9">
    <source>
        <dbReference type="EMBL" id="NIR75841.1"/>
    </source>
</evidence>
<comment type="caution">
    <text evidence="9">The sequence shown here is derived from an EMBL/GenBank/DDBJ whole genome shotgun (WGS) entry which is preliminary data.</text>
</comment>
<accession>A0AAE5C9U2</accession>
<evidence type="ECO:0000256" key="5">
    <source>
        <dbReference type="ARBA" id="ARBA00023136"/>
    </source>
</evidence>
<reference evidence="9 10" key="1">
    <citation type="submission" date="2020-01" db="EMBL/GenBank/DDBJ databases">
        <title>Genomes assembled from Gulf of Kutch pelagic sediment metagenomes.</title>
        <authorList>
            <person name="Chandrashekar M."/>
            <person name="Mahajan M.S."/>
            <person name="Dave K.J."/>
            <person name="Vatsa P."/>
            <person name="Nathani N.M."/>
        </authorList>
    </citation>
    <scope>NUCLEOTIDE SEQUENCE [LARGE SCALE GENOMIC DNA]</scope>
    <source>
        <strain evidence="9">KS3-K002</strain>
    </source>
</reference>
<proteinExistence type="inferred from homology"/>
<feature type="transmembrane region" description="Helical" evidence="7">
    <location>
        <begin position="89"/>
        <end position="106"/>
    </location>
</feature>
<dbReference type="GO" id="GO:0016020">
    <property type="term" value="C:membrane"/>
    <property type="evidence" value="ECO:0007669"/>
    <property type="project" value="UniProtKB-SubCell"/>
</dbReference>
<dbReference type="InterPro" id="IPR050638">
    <property type="entry name" value="AA-Vitamin_Transporters"/>
</dbReference>
<feature type="transmembrane region" description="Helical" evidence="7">
    <location>
        <begin position="178"/>
        <end position="198"/>
    </location>
</feature>
<evidence type="ECO:0000256" key="1">
    <source>
        <dbReference type="ARBA" id="ARBA00004141"/>
    </source>
</evidence>
<gene>
    <name evidence="9" type="ORF">GWO12_12135</name>
</gene>
<name>A0AAE5C9U2_9BACT</name>
<keyword evidence="5 7" id="KW-0472">Membrane</keyword>
<dbReference type="PANTHER" id="PTHR32322:SF2">
    <property type="entry name" value="EAMA DOMAIN-CONTAINING PROTEIN"/>
    <property type="match status" value="1"/>
</dbReference>
<dbReference type="SUPFAM" id="SSF103481">
    <property type="entry name" value="Multidrug resistance efflux transporter EmrE"/>
    <property type="match status" value="2"/>
</dbReference>
<dbReference type="InterPro" id="IPR000620">
    <property type="entry name" value="EamA_dom"/>
</dbReference>
<feature type="transmembrane region" description="Helical" evidence="7">
    <location>
        <begin position="204"/>
        <end position="232"/>
    </location>
</feature>
<dbReference type="PANTHER" id="PTHR32322">
    <property type="entry name" value="INNER MEMBRANE TRANSPORTER"/>
    <property type="match status" value="1"/>
</dbReference>
<dbReference type="Gene3D" id="1.10.3730.20">
    <property type="match status" value="1"/>
</dbReference>
<dbReference type="Proteomes" id="UP000702544">
    <property type="component" value="Unassembled WGS sequence"/>
</dbReference>
<comment type="subcellular location">
    <subcellularLocation>
        <location evidence="1">Membrane</location>
        <topology evidence="1">Multi-pass membrane protein</topology>
    </subcellularLocation>
</comment>
<feature type="transmembrane region" description="Helical" evidence="7">
    <location>
        <begin position="244"/>
        <end position="261"/>
    </location>
</feature>
<feature type="domain" description="EamA" evidence="8">
    <location>
        <begin position="150"/>
        <end position="283"/>
    </location>
</feature>
<evidence type="ECO:0000259" key="8">
    <source>
        <dbReference type="Pfam" id="PF00892"/>
    </source>
</evidence>
<feature type="transmembrane region" description="Helical" evidence="7">
    <location>
        <begin position="267"/>
        <end position="283"/>
    </location>
</feature>
<evidence type="ECO:0000256" key="4">
    <source>
        <dbReference type="ARBA" id="ARBA00022989"/>
    </source>
</evidence>
<feature type="domain" description="EamA" evidence="8">
    <location>
        <begin position="6"/>
        <end position="136"/>
    </location>
</feature>
<feature type="transmembrane region" description="Helical" evidence="7">
    <location>
        <begin position="34"/>
        <end position="52"/>
    </location>
</feature>
<sequence length="334" mass="35471">MAWVAYAIVCVVWGSTYLAIRIGVQHLPPALLGAFRFTAAGALLLTVALSFGHKLPHRVADWRTNLIVGVLLLGIANGLVIWAEQYVHSNVAAIFVVTVSLWLALFDALIPGSKGRPTPAQVVGLLVGFAGTLLLVGDDLKALREADWRGPIALTGASAVWALGSIYSQRRPTGSSPYTNSALQMLAGGAALWAAAAVRGEWDALAFSWAGFGAVAYLVLFGSIVGFTAYIYMLRHLPATTAGTYAYMNTVVAAALGWLVLSEPITTRTIVAMAIVLGSVVVVRRARRVQLRPAPQRVGKRKRAATDFPNARDRESAALIELTPVADPDLGSSD</sequence>
<evidence type="ECO:0000256" key="2">
    <source>
        <dbReference type="ARBA" id="ARBA00007362"/>
    </source>
</evidence>